<feature type="region of interest" description="Disordered" evidence="1">
    <location>
        <begin position="1"/>
        <end position="25"/>
    </location>
</feature>
<feature type="compositionally biased region" description="Low complexity" evidence="1">
    <location>
        <begin position="1"/>
        <end position="14"/>
    </location>
</feature>
<sequence>MESQSQTQTQTQTQASKAGSKKRPVKNDKLSLEDYLDFLHTHQTLNLTMNHLNQIIHIHGFKKLHRHSKKVLVEAVDALDLMDLARSTLSQSVSAFATLTLEDAIADLNELSWQECCVTSIYNISSCTENFPPPCQNLHANIKHLQITKASEKTRSTNEFYNLLPEASQNDLRATKMVPKRKRLDGDALDCASTMDSVSLASN</sequence>
<evidence type="ECO:0000259" key="2">
    <source>
        <dbReference type="Pfam" id="PF25042"/>
    </source>
</evidence>
<dbReference type="PANTHER" id="PTHR35096">
    <property type="entry name" value="BNAA08G28570D PROTEIN"/>
    <property type="match status" value="1"/>
</dbReference>
<dbReference type="OrthoDB" id="692230at2759"/>
<proteinExistence type="predicted"/>
<dbReference type="EMBL" id="JAAIUW010000004">
    <property type="protein sequence ID" value="KAF7833925.1"/>
    <property type="molecule type" value="Genomic_DNA"/>
</dbReference>
<accession>A0A835C918</accession>
<name>A0A835C918_9FABA</name>
<evidence type="ECO:0000313" key="3">
    <source>
        <dbReference type="EMBL" id="KAF7833925.1"/>
    </source>
</evidence>
<protein>
    <recommendedName>
        <fullName evidence="2">DUF7787 domain-containing protein</fullName>
    </recommendedName>
</protein>
<dbReference type="Pfam" id="PF25042">
    <property type="entry name" value="DUF7787"/>
    <property type="match status" value="1"/>
</dbReference>
<gene>
    <name evidence="3" type="ORF">G2W53_008784</name>
</gene>
<dbReference type="AlphaFoldDB" id="A0A835C918"/>
<keyword evidence="4" id="KW-1185">Reference proteome</keyword>
<evidence type="ECO:0000256" key="1">
    <source>
        <dbReference type="SAM" id="MobiDB-lite"/>
    </source>
</evidence>
<comment type="caution">
    <text evidence="3">The sequence shown here is derived from an EMBL/GenBank/DDBJ whole genome shotgun (WGS) entry which is preliminary data.</text>
</comment>
<dbReference type="PANTHER" id="PTHR35096:SF8">
    <property type="entry name" value="OS03G0308600 PROTEIN"/>
    <property type="match status" value="1"/>
</dbReference>
<dbReference type="InterPro" id="IPR056689">
    <property type="entry name" value="DUF7787"/>
</dbReference>
<organism evidence="3 4">
    <name type="scientific">Senna tora</name>
    <dbReference type="NCBI Taxonomy" id="362788"/>
    <lineage>
        <taxon>Eukaryota</taxon>
        <taxon>Viridiplantae</taxon>
        <taxon>Streptophyta</taxon>
        <taxon>Embryophyta</taxon>
        <taxon>Tracheophyta</taxon>
        <taxon>Spermatophyta</taxon>
        <taxon>Magnoliopsida</taxon>
        <taxon>eudicotyledons</taxon>
        <taxon>Gunneridae</taxon>
        <taxon>Pentapetalae</taxon>
        <taxon>rosids</taxon>
        <taxon>fabids</taxon>
        <taxon>Fabales</taxon>
        <taxon>Fabaceae</taxon>
        <taxon>Caesalpinioideae</taxon>
        <taxon>Cassia clade</taxon>
        <taxon>Senna</taxon>
    </lineage>
</organism>
<reference evidence="3" key="1">
    <citation type="submission" date="2020-09" db="EMBL/GenBank/DDBJ databases">
        <title>Genome-Enabled Discovery of Anthraquinone Biosynthesis in Senna tora.</title>
        <authorList>
            <person name="Kang S.-H."/>
            <person name="Pandey R.P."/>
            <person name="Lee C.-M."/>
            <person name="Sim J.-S."/>
            <person name="Jeong J.-T."/>
            <person name="Choi B.-S."/>
            <person name="Jung M."/>
            <person name="Ginzburg D."/>
            <person name="Zhao K."/>
            <person name="Won S.Y."/>
            <person name="Oh T.-J."/>
            <person name="Yu Y."/>
            <person name="Kim N.-H."/>
            <person name="Lee O.R."/>
            <person name="Lee T.-H."/>
            <person name="Bashyal P."/>
            <person name="Kim T.-S."/>
            <person name="Lee W.-H."/>
            <person name="Kawkins C."/>
            <person name="Kim C.-K."/>
            <person name="Kim J.S."/>
            <person name="Ahn B.O."/>
            <person name="Rhee S.Y."/>
            <person name="Sohng J.K."/>
        </authorList>
    </citation>
    <scope>NUCLEOTIDE SEQUENCE</scope>
    <source>
        <tissue evidence="3">Leaf</tissue>
    </source>
</reference>
<evidence type="ECO:0000313" key="4">
    <source>
        <dbReference type="Proteomes" id="UP000634136"/>
    </source>
</evidence>
<dbReference type="Proteomes" id="UP000634136">
    <property type="component" value="Unassembled WGS sequence"/>
</dbReference>
<feature type="domain" description="DUF7787" evidence="2">
    <location>
        <begin position="26"/>
        <end position="83"/>
    </location>
</feature>